<feature type="region of interest" description="Disordered" evidence="5">
    <location>
        <begin position="1"/>
        <end position="132"/>
    </location>
</feature>
<dbReference type="EnsemblMetazoa" id="XM_011664097">
    <property type="protein sequence ID" value="XP_011662399"/>
    <property type="gene ID" value="LOC585279"/>
</dbReference>
<dbReference type="Proteomes" id="UP000007110">
    <property type="component" value="Unassembled WGS sequence"/>
</dbReference>
<dbReference type="Gene3D" id="3.30.40.10">
    <property type="entry name" value="Zinc/RING finger domain, C3HC4 (zinc finger)"/>
    <property type="match status" value="1"/>
</dbReference>
<dbReference type="AlphaFoldDB" id="A0A7M7LSK3"/>
<keyword evidence="3" id="KW-0862">Zinc</keyword>
<evidence type="ECO:0000256" key="5">
    <source>
        <dbReference type="SAM" id="MobiDB-lite"/>
    </source>
</evidence>
<dbReference type="OMA" id="FYHFSMN"/>
<dbReference type="InParanoid" id="A0A7M7LSK3"/>
<dbReference type="GO" id="GO:0016567">
    <property type="term" value="P:protein ubiquitination"/>
    <property type="evidence" value="ECO:0000318"/>
    <property type="project" value="GO_Central"/>
</dbReference>
<evidence type="ECO:0000256" key="3">
    <source>
        <dbReference type="ARBA" id="ARBA00022833"/>
    </source>
</evidence>
<dbReference type="CDD" id="cd16472">
    <property type="entry name" value="RING-H2_RNF38-like"/>
    <property type="match status" value="1"/>
</dbReference>
<dbReference type="InterPro" id="IPR001841">
    <property type="entry name" value="Znf_RING"/>
</dbReference>
<dbReference type="GeneID" id="585279"/>
<evidence type="ECO:0000256" key="4">
    <source>
        <dbReference type="PROSITE-ProRule" id="PRU00175"/>
    </source>
</evidence>
<dbReference type="InterPro" id="IPR013083">
    <property type="entry name" value="Znf_RING/FYVE/PHD"/>
</dbReference>
<evidence type="ECO:0000259" key="6">
    <source>
        <dbReference type="PROSITE" id="PS50089"/>
    </source>
</evidence>
<keyword evidence="8" id="KW-1185">Reference proteome</keyword>
<dbReference type="PANTHER" id="PTHR46171:SF3">
    <property type="entry name" value="GH10160P"/>
    <property type="match status" value="1"/>
</dbReference>
<dbReference type="SMART" id="SM00184">
    <property type="entry name" value="RING"/>
    <property type="match status" value="1"/>
</dbReference>
<proteinExistence type="predicted"/>
<reference evidence="7" key="2">
    <citation type="submission" date="2021-01" db="UniProtKB">
        <authorList>
            <consortium name="EnsemblMetazoa"/>
        </authorList>
    </citation>
    <scope>IDENTIFICATION</scope>
</reference>
<dbReference type="GO" id="GO:0008270">
    <property type="term" value="F:zinc ion binding"/>
    <property type="evidence" value="ECO:0007669"/>
    <property type="project" value="UniProtKB-KW"/>
</dbReference>
<dbReference type="SUPFAM" id="SSF57850">
    <property type="entry name" value="RING/U-box"/>
    <property type="match status" value="1"/>
</dbReference>
<dbReference type="RefSeq" id="XP_011662399.1">
    <property type="nucleotide sequence ID" value="XM_011664097.2"/>
</dbReference>
<accession>A0A7M7LSK3</accession>
<dbReference type="GO" id="GO:0061630">
    <property type="term" value="F:ubiquitin protein ligase activity"/>
    <property type="evidence" value="ECO:0000318"/>
    <property type="project" value="GO_Central"/>
</dbReference>
<dbReference type="PROSITE" id="PS50089">
    <property type="entry name" value="ZF_RING_2"/>
    <property type="match status" value="1"/>
</dbReference>
<sequence>MGCLSDRKREKSESPSRKRRRMSQGLVETSPSPPLARPWLSGTTSYHHPHHPFTGAGAHRSPPTNHTIGTAGPLDWCNNPAAQRQAGRISPPTMRRQSQRQRERLLRSRNQPTSIGVMNPADQRAFHPPNPPQHPGVLPHGNHQAHHQGVPFQPQLIIDLSNEVWNNVSVPSSVPLSIPMSVPTFAVPVCTGHTTMPTCTTQSIHYPSPLFAGGVPPHHQTLPSHIPMCNVGHLPVCGIHIPTCHGHHMPVSQGTQTSLLQQQQEALLGHLQVAAAAQQHPAAHHHHHHHHMPTAQVQYIPSAPHHQQHHQRTGEVDHLMNESPAAFHVPSSTHHNPPFTSNSLHIIPDPYLRTSADVHQLFTYPRFNSMGRHQRRPLPRPLRPPPAALQPLLFRYLLPSPQVTQGFPVELEADDAEVENYEALLNLAERLGEAKPRGLSKANIDQLPSYRYNPETPRTINDQTCCVVCMSDFETRQTLRVLPCSHEFHARCVDKWLKSNRTCPICRADASEINSQSS</sequence>
<keyword evidence="2 4" id="KW-0863">Zinc-finger</keyword>
<dbReference type="FunCoup" id="A0A7M7LSK3">
    <property type="interactions" value="133"/>
</dbReference>
<keyword evidence="1" id="KW-0479">Metal-binding</keyword>
<evidence type="ECO:0000256" key="2">
    <source>
        <dbReference type="ARBA" id="ARBA00022771"/>
    </source>
</evidence>
<dbReference type="FunFam" id="3.30.40.10:FF:000024">
    <property type="entry name" value="RING finger protein 44 isoform X1"/>
    <property type="match status" value="1"/>
</dbReference>
<dbReference type="PANTHER" id="PTHR46171">
    <property type="entry name" value="GH10160P"/>
    <property type="match status" value="1"/>
</dbReference>
<evidence type="ECO:0000313" key="8">
    <source>
        <dbReference type="Proteomes" id="UP000007110"/>
    </source>
</evidence>
<feature type="compositionally biased region" description="Basic and acidic residues" evidence="5">
    <location>
        <begin position="1"/>
        <end position="16"/>
    </location>
</feature>
<organism evidence="7 8">
    <name type="scientific">Strongylocentrotus purpuratus</name>
    <name type="common">Purple sea urchin</name>
    <dbReference type="NCBI Taxonomy" id="7668"/>
    <lineage>
        <taxon>Eukaryota</taxon>
        <taxon>Metazoa</taxon>
        <taxon>Echinodermata</taxon>
        <taxon>Eleutherozoa</taxon>
        <taxon>Echinozoa</taxon>
        <taxon>Echinoidea</taxon>
        <taxon>Euechinoidea</taxon>
        <taxon>Echinacea</taxon>
        <taxon>Camarodonta</taxon>
        <taxon>Echinidea</taxon>
        <taxon>Strongylocentrotidae</taxon>
        <taxon>Strongylocentrotus</taxon>
    </lineage>
</organism>
<evidence type="ECO:0000256" key="1">
    <source>
        <dbReference type="ARBA" id="ARBA00022723"/>
    </source>
</evidence>
<feature type="domain" description="RING-type" evidence="6">
    <location>
        <begin position="466"/>
        <end position="507"/>
    </location>
</feature>
<reference evidence="8" key="1">
    <citation type="submission" date="2015-02" db="EMBL/GenBank/DDBJ databases">
        <title>Genome sequencing for Strongylocentrotus purpuratus.</title>
        <authorList>
            <person name="Murali S."/>
            <person name="Liu Y."/>
            <person name="Vee V."/>
            <person name="English A."/>
            <person name="Wang M."/>
            <person name="Skinner E."/>
            <person name="Han Y."/>
            <person name="Muzny D.M."/>
            <person name="Worley K.C."/>
            <person name="Gibbs R.A."/>
        </authorList>
    </citation>
    <scope>NUCLEOTIDE SEQUENCE</scope>
</reference>
<dbReference type="OrthoDB" id="8062037at2759"/>
<name>A0A7M7LSK3_STRPU</name>
<protein>
    <recommendedName>
        <fullName evidence="6">RING-type domain-containing protein</fullName>
    </recommendedName>
</protein>
<dbReference type="Pfam" id="PF13639">
    <property type="entry name" value="zf-RING_2"/>
    <property type="match status" value="1"/>
</dbReference>
<evidence type="ECO:0000313" key="7">
    <source>
        <dbReference type="EnsemblMetazoa" id="XP_011662399"/>
    </source>
</evidence>